<dbReference type="EMBL" id="JAWLKE010000003">
    <property type="protein sequence ID" value="MDV6230321.1"/>
    <property type="molecule type" value="Genomic_DNA"/>
</dbReference>
<keyword evidence="3" id="KW-1185">Reference proteome</keyword>
<keyword evidence="1" id="KW-0472">Membrane</keyword>
<feature type="transmembrane region" description="Helical" evidence="1">
    <location>
        <begin position="7"/>
        <end position="27"/>
    </location>
</feature>
<reference evidence="2 3" key="1">
    <citation type="submission" date="2023-10" db="EMBL/GenBank/DDBJ databases">
        <title>Development of a sustainable strategy for remediation of hydrocarbon-contaminated territories based on the waste exchange concept.</title>
        <authorList>
            <person name="Krivoruchko A."/>
        </authorList>
    </citation>
    <scope>NUCLEOTIDE SEQUENCE [LARGE SCALE GENOMIC DNA]</scope>
    <source>
        <strain evidence="2 3">IEGM 1322</strain>
    </source>
</reference>
<evidence type="ECO:0000313" key="2">
    <source>
        <dbReference type="EMBL" id="MDV6230321.1"/>
    </source>
</evidence>
<feature type="transmembrane region" description="Helical" evidence="1">
    <location>
        <begin position="116"/>
        <end position="133"/>
    </location>
</feature>
<sequence length="148" mass="15742">MANRRTTAGLAGPIVLLYLGYFASVPILEAFFRGLFEPRLNWAEIGWGGTIVFAFMVVAGLVACVAAIRILVDSPRFPGIVATSGSSIGRKIDSVAVTLIGFAVVVFSLMGEGLALGFFAPIVTGWLCVNTIRNYRSLAKSRRAATAQ</sequence>
<keyword evidence="1" id="KW-0812">Transmembrane</keyword>
<gene>
    <name evidence="2" type="ORF">R3P95_07155</name>
</gene>
<evidence type="ECO:0000313" key="3">
    <source>
        <dbReference type="Proteomes" id="UP001185899"/>
    </source>
</evidence>
<feature type="transmembrane region" description="Helical" evidence="1">
    <location>
        <begin position="47"/>
        <end position="72"/>
    </location>
</feature>
<protein>
    <recommendedName>
        <fullName evidence="4">FxsA family protein</fullName>
    </recommendedName>
</protein>
<comment type="caution">
    <text evidence="2">The sequence shown here is derived from an EMBL/GenBank/DDBJ whole genome shotgun (WGS) entry which is preliminary data.</text>
</comment>
<dbReference type="RefSeq" id="WP_269596469.1">
    <property type="nucleotide sequence ID" value="NZ_JAWLKE010000003.1"/>
</dbReference>
<proteinExistence type="predicted"/>
<dbReference type="Proteomes" id="UP001185899">
    <property type="component" value="Unassembled WGS sequence"/>
</dbReference>
<evidence type="ECO:0000256" key="1">
    <source>
        <dbReference type="SAM" id="Phobius"/>
    </source>
</evidence>
<name>A0ABU4AVQ4_9NOCA</name>
<feature type="transmembrane region" description="Helical" evidence="1">
    <location>
        <begin position="92"/>
        <end position="110"/>
    </location>
</feature>
<organism evidence="2 3">
    <name type="scientific">Rhodococcus cercidiphylli</name>
    <dbReference type="NCBI Taxonomy" id="489916"/>
    <lineage>
        <taxon>Bacteria</taxon>
        <taxon>Bacillati</taxon>
        <taxon>Actinomycetota</taxon>
        <taxon>Actinomycetes</taxon>
        <taxon>Mycobacteriales</taxon>
        <taxon>Nocardiaceae</taxon>
        <taxon>Rhodococcus</taxon>
    </lineage>
</organism>
<accession>A0ABU4AVQ4</accession>
<evidence type="ECO:0008006" key="4">
    <source>
        <dbReference type="Google" id="ProtNLM"/>
    </source>
</evidence>
<keyword evidence="1" id="KW-1133">Transmembrane helix</keyword>